<dbReference type="Gene3D" id="3.90.1200.10">
    <property type="match status" value="1"/>
</dbReference>
<dbReference type="AlphaFoldDB" id="A0A2R5G808"/>
<dbReference type="InterPro" id="IPR004119">
    <property type="entry name" value="EcKL"/>
</dbReference>
<sequence>MAKKKKKQQQLKQQDPKPREALTKVAAALEALDGEALRQGLRGHVQEANTLQSVPAHAREKIEQNDASWIVRKTVGEAFTGGRSTPVFEVQTGDEAPFLICKLVDIANVDSPKGRVISLSYAMEARFYAVCTTQLAAAAEAGASIPIPACIHAEVDTDSGRFAFVSALIHPSDPWVKAQSPEVQRISRLLQEFATIIHGDLKAANLFLSEDACAGVDFQFSGLGLGCVDLAYFFFPDARGDYFDAMPGLINAYWDALVETCPRFAAFPLDKLERLVDFAQVDLFRYYLGRGWVPASVRDVLMIERVNATLGTLDEYEQISSAAYASAIQTVFGS</sequence>
<proteinExistence type="predicted"/>
<dbReference type="InParanoid" id="A0A2R5G808"/>
<evidence type="ECO:0008006" key="4">
    <source>
        <dbReference type="Google" id="ProtNLM"/>
    </source>
</evidence>
<accession>A0A2R5G808</accession>
<organism evidence="2 3">
    <name type="scientific">Hondaea fermentalgiana</name>
    <dbReference type="NCBI Taxonomy" id="2315210"/>
    <lineage>
        <taxon>Eukaryota</taxon>
        <taxon>Sar</taxon>
        <taxon>Stramenopiles</taxon>
        <taxon>Bigyra</taxon>
        <taxon>Labyrinthulomycetes</taxon>
        <taxon>Thraustochytrida</taxon>
        <taxon>Thraustochytriidae</taxon>
        <taxon>Hondaea</taxon>
    </lineage>
</organism>
<comment type="caution">
    <text evidence="2">The sequence shown here is derived from an EMBL/GenBank/DDBJ whole genome shotgun (WGS) entry which is preliminary data.</text>
</comment>
<reference evidence="2 3" key="1">
    <citation type="submission" date="2017-12" db="EMBL/GenBank/DDBJ databases">
        <title>Sequencing, de novo assembly and annotation of complete genome of a new Thraustochytrid species, strain FCC1311.</title>
        <authorList>
            <person name="Sedici K."/>
            <person name="Godart F."/>
            <person name="Aiese Cigliano R."/>
            <person name="Sanseverino W."/>
            <person name="Barakat M."/>
            <person name="Ortet P."/>
            <person name="Marechal E."/>
            <person name="Cagnac O."/>
            <person name="Amato A."/>
        </authorList>
    </citation>
    <scope>NUCLEOTIDE SEQUENCE [LARGE SCALE GENOMIC DNA]</scope>
</reference>
<gene>
    <name evidence="2" type="ORF">FCC1311_008422</name>
</gene>
<dbReference type="EMBL" id="BEYU01000007">
    <property type="protein sequence ID" value="GBG24623.1"/>
    <property type="molecule type" value="Genomic_DNA"/>
</dbReference>
<name>A0A2R5G808_9STRA</name>
<dbReference type="Proteomes" id="UP000241890">
    <property type="component" value="Unassembled WGS sequence"/>
</dbReference>
<feature type="region of interest" description="Disordered" evidence="1">
    <location>
        <begin position="1"/>
        <end position="20"/>
    </location>
</feature>
<dbReference type="Pfam" id="PF02958">
    <property type="entry name" value="EcKL"/>
    <property type="match status" value="1"/>
</dbReference>
<protein>
    <recommendedName>
        <fullName evidence="4">Aminoglycoside phosphotransferase domain-containing protein</fullName>
    </recommendedName>
</protein>
<keyword evidence="3" id="KW-1185">Reference proteome</keyword>
<evidence type="ECO:0000256" key="1">
    <source>
        <dbReference type="SAM" id="MobiDB-lite"/>
    </source>
</evidence>
<dbReference type="InterPro" id="IPR011009">
    <property type="entry name" value="Kinase-like_dom_sf"/>
</dbReference>
<dbReference type="OrthoDB" id="10254945at2759"/>
<evidence type="ECO:0000313" key="2">
    <source>
        <dbReference type="EMBL" id="GBG24623.1"/>
    </source>
</evidence>
<evidence type="ECO:0000313" key="3">
    <source>
        <dbReference type="Proteomes" id="UP000241890"/>
    </source>
</evidence>
<dbReference type="SUPFAM" id="SSF56112">
    <property type="entry name" value="Protein kinase-like (PK-like)"/>
    <property type="match status" value="1"/>
</dbReference>